<evidence type="ECO:0000256" key="4">
    <source>
        <dbReference type="ARBA" id="ARBA00023136"/>
    </source>
</evidence>
<evidence type="ECO:0000256" key="5">
    <source>
        <dbReference type="SAM" id="Phobius"/>
    </source>
</evidence>
<evidence type="ECO:0000313" key="7">
    <source>
        <dbReference type="WBParaSite" id="TCNE_0001666301-mRNA-1"/>
    </source>
</evidence>
<feature type="transmembrane region" description="Helical" evidence="5">
    <location>
        <begin position="68"/>
        <end position="88"/>
    </location>
</feature>
<evidence type="ECO:0000313" key="6">
    <source>
        <dbReference type="Proteomes" id="UP000050794"/>
    </source>
</evidence>
<dbReference type="Gene3D" id="1.10.1450.10">
    <property type="entry name" value="Tetraspanin"/>
    <property type="match status" value="1"/>
</dbReference>
<dbReference type="Proteomes" id="UP000050794">
    <property type="component" value="Unassembled WGS sequence"/>
</dbReference>
<keyword evidence="6" id="KW-1185">Reference proteome</keyword>
<proteinExistence type="predicted"/>
<protein>
    <submittedName>
        <fullName evidence="7">G protein-coupled receptor</fullName>
    </submittedName>
</protein>
<organism evidence="6 7">
    <name type="scientific">Toxocara canis</name>
    <name type="common">Canine roundworm</name>
    <dbReference type="NCBI Taxonomy" id="6265"/>
    <lineage>
        <taxon>Eukaryota</taxon>
        <taxon>Metazoa</taxon>
        <taxon>Ecdysozoa</taxon>
        <taxon>Nematoda</taxon>
        <taxon>Chromadorea</taxon>
        <taxon>Rhabditida</taxon>
        <taxon>Spirurina</taxon>
        <taxon>Ascaridomorpha</taxon>
        <taxon>Ascaridoidea</taxon>
        <taxon>Toxocaridae</taxon>
        <taxon>Toxocara</taxon>
    </lineage>
</organism>
<sequence>LATMVFPVLRMDSERRAYYAVASYYLHAFCAALVTIAAIHTFIVSLIASNGVAQLMHHQSAFGYTPFLNTPLQFIIAGTHIWGAYLLIEQRHNTCIHKLPWIMVRSDQGITAVNVVYVMCDGDELLLLLCVRGGFLRRNATAQGMKNYQTVLTDKSLIDRVQVYFQCCAINGYQDWLQGNTTNLQQAKVSAPSSVGHWSHCTSSGCLIPPSCCHLNQLKCSPNIAIRNVIKNMDIGKQKAQQWFYSEGCVENVSEWINPLSMFIISFANFIVQLISLVISQISATAEFVARECSALMGDAEITVPAWILPFPSSSPDLLVKRCKRRIAQHRDFEEESFAELSGIKEKSEENG</sequence>
<dbReference type="Pfam" id="PF00335">
    <property type="entry name" value="Tetraspanin"/>
    <property type="match status" value="1"/>
</dbReference>
<keyword evidence="4 5" id="KW-0472">Membrane</keyword>
<dbReference type="CDD" id="cd03127">
    <property type="entry name" value="tetraspanin_LEL"/>
    <property type="match status" value="1"/>
</dbReference>
<dbReference type="AlphaFoldDB" id="A0A183V7E2"/>
<dbReference type="InterPro" id="IPR018499">
    <property type="entry name" value="Tetraspanin/Peripherin"/>
</dbReference>
<keyword evidence="2 5" id="KW-0812">Transmembrane</keyword>
<dbReference type="GO" id="GO:0016020">
    <property type="term" value="C:membrane"/>
    <property type="evidence" value="ECO:0007669"/>
    <property type="project" value="UniProtKB-SubCell"/>
</dbReference>
<evidence type="ECO:0000256" key="3">
    <source>
        <dbReference type="ARBA" id="ARBA00022989"/>
    </source>
</evidence>
<dbReference type="InterPro" id="IPR008952">
    <property type="entry name" value="Tetraspanin_EC2_sf"/>
</dbReference>
<feature type="transmembrane region" description="Helical" evidence="5">
    <location>
        <begin position="21"/>
        <end position="48"/>
    </location>
</feature>
<keyword evidence="3 5" id="KW-1133">Transmembrane helix</keyword>
<dbReference type="SUPFAM" id="SSF48652">
    <property type="entry name" value="Tetraspanin"/>
    <property type="match status" value="1"/>
</dbReference>
<comment type="subcellular location">
    <subcellularLocation>
        <location evidence="1">Membrane</location>
        <topology evidence="1">Multi-pass membrane protein</topology>
    </subcellularLocation>
</comment>
<accession>A0A183V7E2</accession>
<evidence type="ECO:0000256" key="2">
    <source>
        <dbReference type="ARBA" id="ARBA00022692"/>
    </source>
</evidence>
<name>A0A183V7E2_TOXCA</name>
<dbReference type="WBParaSite" id="TCNE_0001666301-mRNA-1">
    <property type="protein sequence ID" value="TCNE_0001666301-mRNA-1"/>
    <property type="gene ID" value="TCNE_0001666301"/>
</dbReference>
<evidence type="ECO:0000256" key="1">
    <source>
        <dbReference type="ARBA" id="ARBA00004141"/>
    </source>
</evidence>
<reference evidence="7" key="1">
    <citation type="submission" date="2016-06" db="UniProtKB">
        <authorList>
            <consortium name="WormBaseParasite"/>
        </authorList>
    </citation>
    <scope>IDENTIFICATION</scope>
</reference>